<dbReference type="GO" id="GO:0004190">
    <property type="term" value="F:aspartic-type endopeptidase activity"/>
    <property type="evidence" value="ECO:0007669"/>
    <property type="project" value="UniProtKB-KW"/>
</dbReference>
<dbReference type="SUPFAM" id="SSF50630">
    <property type="entry name" value="Acid proteases"/>
    <property type="match status" value="1"/>
</dbReference>
<name>A0A2R6S4M8_9APHY</name>
<comment type="caution">
    <text evidence="6">The sequence shown here is derived from an EMBL/GenBank/DDBJ whole genome shotgun (WGS) entry which is preliminary data.</text>
</comment>
<feature type="region of interest" description="Disordered" evidence="4">
    <location>
        <begin position="344"/>
        <end position="392"/>
    </location>
</feature>
<dbReference type="SUPFAM" id="SSF57756">
    <property type="entry name" value="Retrovirus zinc finger-like domains"/>
    <property type="match status" value="1"/>
</dbReference>
<dbReference type="InterPro" id="IPR001969">
    <property type="entry name" value="Aspartic_peptidase_AS"/>
</dbReference>
<evidence type="ECO:0000313" key="6">
    <source>
        <dbReference type="EMBL" id="PSS37205.1"/>
    </source>
</evidence>
<reference evidence="6 7" key="1">
    <citation type="submission" date="2018-02" db="EMBL/GenBank/DDBJ databases">
        <title>Genome sequence of the basidiomycete white-rot fungus Phlebia centrifuga.</title>
        <authorList>
            <person name="Granchi Z."/>
            <person name="Peng M."/>
            <person name="de Vries R.P."/>
            <person name="Hilden K."/>
            <person name="Makela M.R."/>
            <person name="Grigoriev I."/>
            <person name="Riley R."/>
        </authorList>
    </citation>
    <scope>NUCLEOTIDE SEQUENCE [LARGE SCALE GENOMIC DNA]</scope>
    <source>
        <strain evidence="6 7">FBCC195</strain>
    </source>
</reference>
<sequence length="734" mass="81914">MPPPLPVPLPQITPIVATASIKREMPTKNHHSAPSFKGEDLELLSFAEEVASLVASRGITDLKDQIRWFKHYCTTKVSQVLEVIDLSNIHTWADWVAQVVELYPGAADDRRYTHQDLDDLVMHRARAAITNRADLGEYYREFLKRSKYLMDRGRISTLDRDRSFVRGFEPGLRMKIFARLAHLLPNQHPDDGYEMSAVYSAASFLLTGTVAALAGITRQVTFAVPDPAAEDRIIKMERALDTLIQMQAAQSLRPGPYSAPGYGAPRGAYPSGTRIGPASFGCMFCGEANHRIRECPGVIDYVRQGKVARDISGRLVQLNGEPLPFIAEGRTFKEKIDIFRGEWQGRDTRDPRDSRDNRDLRDGRDSKDARDGRDSRDVRDAPPHMASTNMYEVETLAVLASELPTRPEESDEAILAVMGNAAETFNAGRKKLQAKKTSKTDDEDNVPEVAKTAKKTRPRVEVVIPPHPAHSRGREAPQDNVRPDHPRVETSKGPEFKYRAGIESAETVQGVYDKVLGSLVEGVSVKDLMAISPDLRRLLKEVLVAKRVPVASTLSHSIDAYLTEDLDEDEPFSVEVLLTQLRVARSSCALKYVRPSIGDDEDTAECILDSGSQIVAMRQDVYERLGYPLNPQGAIMMQAANNAKDLTLGRVKNLPFHFGDVTLPLQVHIVRNAPYEVLLGRPFFMLASSQTLDYPDGTQWLVLTDPNTKEQVKIPTKDRVKRDWVPEDSEGEGF</sequence>
<feature type="region of interest" description="Disordered" evidence="4">
    <location>
        <begin position="714"/>
        <end position="734"/>
    </location>
</feature>
<keyword evidence="7" id="KW-1185">Reference proteome</keyword>
<dbReference type="InterPro" id="IPR036875">
    <property type="entry name" value="Znf_CCHC_sf"/>
</dbReference>
<dbReference type="PROSITE" id="PS00141">
    <property type="entry name" value="ASP_PROTEASE"/>
    <property type="match status" value="1"/>
</dbReference>
<proteinExistence type="predicted"/>
<dbReference type="GO" id="GO:0008270">
    <property type="term" value="F:zinc ion binding"/>
    <property type="evidence" value="ECO:0007669"/>
    <property type="project" value="UniProtKB-KW"/>
</dbReference>
<dbReference type="Gene3D" id="2.40.70.10">
    <property type="entry name" value="Acid Proteases"/>
    <property type="match status" value="1"/>
</dbReference>
<dbReference type="CDD" id="cd00303">
    <property type="entry name" value="retropepsin_like"/>
    <property type="match status" value="1"/>
</dbReference>
<keyword evidence="2" id="KW-0378">Hydrolase</keyword>
<gene>
    <name evidence="6" type="ORF">PHLCEN_2v952</name>
</gene>
<keyword evidence="3" id="KW-0863">Zinc-finger</keyword>
<evidence type="ECO:0000256" key="4">
    <source>
        <dbReference type="SAM" id="MobiDB-lite"/>
    </source>
</evidence>
<evidence type="ECO:0000259" key="5">
    <source>
        <dbReference type="PROSITE" id="PS50158"/>
    </source>
</evidence>
<dbReference type="STRING" id="98765.A0A2R6S4M8"/>
<dbReference type="AlphaFoldDB" id="A0A2R6S4M8"/>
<feature type="compositionally biased region" description="Basic and acidic residues" evidence="4">
    <location>
        <begin position="714"/>
        <end position="725"/>
    </location>
</feature>
<keyword evidence="3" id="KW-0862">Zinc</keyword>
<dbReference type="PROSITE" id="PS50158">
    <property type="entry name" value="ZF_CCHC"/>
    <property type="match status" value="1"/>
</dbReference>
<keyword evidence="3" id="KW-0479">Metal-binding</keyword>
<keyword evidence="2" id="KW-0064">Aspartyl protease</keyword>
<evidence type="ECO:0000256" key="1">
    <source>
        <dbReference type="ARBA" id="ARBA00022664"/>
    </source>
</evidence>
<dbReference type="Proteomes" id="UP000186601">
    <property type="component" value="Unassembled WGS sequence"/>
</dbReference>
<feature type="domain" description="CCHC-type" evidence="5">
    <location>
        <begin position="282"/>
        <end position="296"/>
    </location>
</feature>
<feature type="compositionally biased region" description="Basic and acidic residues" evidence="4">
    <location>
        <begin position="344"/>
        <end position="382"/>
    </location>
</feature>
<keyword evidence="2" id="KW-0645">Protease</keyword>
<feature type="region of interest" description="Disordered" evidence="4">
    <location>
        <begin position="429"/>
        <end position="492"/>
    </location>
</feature>
<evidence type="ECO:0000313" key="7">
    <source>
        <dbReference type="Proteomes" id="UP000186601"/>
    </source>
</evidence>
<dbReference type="Pfam" id="PF13975">
    <property type="entry name" value="gag-asp_proteas"/>
    <property type="match status" value="1"/>
</dbReference>
<dbReference type="InterPro" id="IPR021109">
    <property type="entry name" value="Peptidase_aspartic_dom_sf"/>
</dbReference>
<dbReference type="EMBL" id="MLYV02000077">
    <property type="protein sequence ID" value="PSS37205.1"/>
    <property type="molecule type" value="Genomic_DNA"/>
</dbReference>
<accession>A0A2R6S4M8</accession>
<feature type="compositionally biased region" description="Basic and acidic residues" evidence="4">
    <location>
        <begin position="472"/>
        <end position="492"/>
    </location>
</feature>
<evidence type="ECO:0000256" key="3">
    <source>
        <dbReference type="PROSITE-ProRule" id="PRU00047"/>
    </source>
</evidence>
<dbReference type="InterPro" id="IPR001878">
    <property type="entry name" value="Znf_CCHC"/>
</dbReference>
<dbReference type="OrthoDB" id="2801451at2759"/>
<dbReference type="GO" id="GO:0006397">
    <property type="term" value="P:mRNA processing"/>
    <property type="evidence" value="ECO:0007669"/>
    <property type="project" value="UniProtKB-KW"/>
</dbReference>
<evidence type="ECO:0000256" key="2">
    <source>
        <dbReference type="ARBA" id="ARBA00022750"/>
    </source>
</evidence>
<dbReference type="GO" id="GO:0006508">
    <property type="term" value="P:proteolysis"/>
    <property type="evidence" value="ECO:0007669"/>
    <property type="project" value="InterPro"/>
</dbReference>
<dbReference type="GO" id="GO:0003676">
    <property type="term" value="F:nucleic acid binding"/>
    <property type="evidence" value="ECO:0007669"/>
    <property type="project" value="InterPro"/>
</dbReference>
<organism evidence="6 7">
    <name type="scientific">Hermanssonia centrifuga</name>
    <dbReference type="NCBI Taxonomy" id="98765"/>
    <lineage>
        <taxon>Eukaryota</taxon>
        <taxon>Fungi</taxon>
        <taxon>Dikarya</taxon>
        <taxon>Basidiomycota</taxon>
        <taxon>Agaricomycotina</taxon>
        <taxon>Agaricomycetes</taxon>
        <taxon>Polyporales</taxon>
        <taxon>Meruliaceae</taxon>
        <taxon>Hermanssonia</taxon>
    </lineage>
</organism>
<protein>
    <recommendedName>
        <fullName evidence="5">CCHC-type domain-containing protein</fullName>
    </recommendedName>
</protein>
<keyword evidence="1" id="KW-0507">mRNA processing</keyword>